<sequence>MVSARYVVPSPDVSREQLLPG</sequence>
<dbReference type="AlphaFoldDB" id="A0A8X6TY56"/>
<evidence type="ECO:0000313" key="3">
    <source>
        <dbReference type="EMBL" id="GFT59564.1"/>
    </source>
</evidence>
<gene>
    <name evidence="2" type="ORF">NPIL_453501</name>
    <name evidence="3" type="ORF">NPIL_510581</name>
</gene>
<evidence type="ECO:0000256" key="1">
    <source>
        <dbReference type="SAM" id="MobiDB-lite"/>
    </source>
</evidence>
<feature type="non-terminal residue" evidence="3">
    <location>
        <position position="21"/>
    </location>
</feature>
<protein>
    <submittedName>
        <fullName evidence="3">Uncharacterized protein</fullName>
    </submittedName>
</protein>
<evidence type="ECO:0000313" key="2">
    <source>
        <dbReference type="EMBL" id="GFT37926.1"/>
    </source>
</evidence>
<dbReference type="Proteomes" id="UP000887013">
    <property type="component" value="Unassembled WGS sequence"/>
</dbReference>
<comment type="caution">
    <text evidence="3">The sequence shown here is derived from an EMBL/GenBank/DDBJ whole genome shotgun (WGS) entry which is preliminary data.</text>
</comment>
<keyword evidence="4" id="KW-1185">Reference proteome</keyword>
<organism evidence="3 4">
    <name type="scientific">Nephila pilipes</name>
    <name type="common">Giant wood spider</name>
    <name type="synonym">Nephila maculata</name>
    <dbReference type="NCBI Taxonomy" id="299642"/>
    <lineage>
        <taxon>Eukaryota</taxon>
        <taxon>Metazoa</taxon>
        <taxon>Ecdysozoa</taxon>
        <taxon>Arthropoda</taxon>
        <taxon>Chelicerata</taxon>
        <taxon>Arachnida</taxon>
        <taxon>Araneae</taxon>
        <taxon>Araneomorphae</taxon>
        <taxon>Entelegynae</taxon>
        <taxon>Araneoidea</taxon>
        <taxon>Nephilidae</taxon>
        <taxon>Nephila</taxon>
    </lineage>
</organism>
<dbReference type="EMBL" id="BMAW01113943">
    <property type="protein sequence ID" value="GFT59564.1"/>
    <property type="molecule type" value="Genomic_DNA"/>
</dbReference>
<feature type="region of interest" description="Disordered" evidence="1">
    <location>
        <begin position="1"/>
        <end position="21"/>
    </location>
</feature>
<proteinExistence type="predicted"/>
<dbReference type="EMBL" id="BMAW01062923">
    <property type="protein sequence ID" value="GFT37926.1"/>
    <property type="molecule type" value="Genomic_DNA"/>
</dbReference>
<evidence type="ECO:0000313" key="4">
    <source>
        <dbReference type="Proteomes" id="UP000887013"/>
    </source>
</evidence>
<name>A0A8X6TY56_NEPPI</name>
<reference evidence="3" key="1">
    <citation type="submission" date="2020-08" db="EMBL/GenBank/DDBJ databases">
        <title>Multicomponent nature underlies the extraordinary mechanical properties of spider dragline silk.</title>
        <authorList>
            <person name="Kono N."/>
            <person name="Nakamura H."/>
            <person name="Mori M."/>
            <person name="Yoshida Y."/>
            <person name="Ohtoshi R."/>
            <person name="Malay A.D."/>
            <person name="Moran D.A.P."/>
            <person name="Tomita M."/>
            <person name="Numata K."/>
            <person name="Arakawa K."/>
        </authorList>
    </citation>
    <scope>NUCLEOTIDE SEQUENCE</scope>
</reference>
<accession>A0A8X6TY56</accession>